<dbReference type="SUPFAM" id="SSF54534">
    <property type="entry name" value="FKBP-like"/>
    <property type="match status" value="1"/>
</dbReference>
<dbReference type="PROSITE" id="PS50072">
    <property type="entry name" value="CSA_PPIASE_2"/>
    <property type="match status" value="1"/>
</dbReference>
<dbReference type="GO" id="GO:0006457">
    <property type="term" value="P:protein folding"/>
    <property type="evidence" value="ECO:0007669"/>
    <property type="project" value="InterPro"/>
</dbReference>
<feature type="domain" description="PPIase cyclophilin-type" evidence="9">
    <location>
        <begin position="65"/>
        <end position="198"/>
    </location>
</feature>
<dbReference type="Pfam" id="PF00254">
    <property type="entry name" value="FKBP_C"/>
    <property type="match status" value="1"/>
</dbReference>
<evidence type="ECO:0000259" key="9">
    <source>
        <dbReference type="PROSITE" id="PS50072"/>
    </source>
</evidence>
<dbReference type="PRINTS" id="PR00153">
    <property type="entry name" value="CSAPPISMRASE"/>
</dbReference>
<feature type="signal peptide" evidence="7">
    <location>
        <begin position="1"/>
        <end position="18"/>
    </location>
</feature>
<evidence type="ECO:0000256" key="7">
    <source>
        <dbReference type="SAM" id="SignalP"/>
    </source>
</evidence>
<dbReference type="EC" id="5.2.1.8" evidence="3 6"/>
<dbReference type="InterPro" id="IPR001179">
    <property type="entry name" value="PPIase_FKBP_dom"/>
</dbReference>
<keyword evidence="7" id="KW-0732">Signal</keyword>
<dbReference type="PANTHER" id="PTHR45625">
    <property type="entry name" value="PEPTIDYL-PROLYL CIS-TRANS ISOMERASE-RELATED"/>
    <property type="match status" value="1"/>
</dbReference>
<name>A0A7J5AD74_9FLAO</name>
<dbReference type="PROSITE" id="PS50059">
    <property type="entry name" value="FKBP_PPIASE"/>
    <property type="match status" value="1"/>
</dbReference>
<dbReference type="OrthoDB" id="9807797at2"/>
<dbReference type="PROSITE" id="PS00170">
    <property type="entry name" value="CSA_PPIASE_1"/>
    <property type="match status" value="1"/>
</dbReference>
<comment type="catalytic activity">
    <reaction evidence="1 6">
        <text>[protein]-peptidylproline (omega=180) = [protein]-peptidylproline (omega=0)</text>
        <dbReference type="Rhea" id="RHEA:16237"/>
        <dbReference type="Rhea" id="RHEA-COMP:10747"/>
        <dbReference type="Rhea" id="RHEA-COMP:10748"/>
        <dbReference type="ChEBI" id="CHEBI:83833"/>
        <dbReference type="ChEBI" id="CHEBI:83834"/>
        <dbReference type="EC" id="5.2.1.8"/>
    </reaction>
</comment>
<dbReference type="InterPro" id="IPR002130">
    <property type="entry name" value="Cyclophilin-type_PPIase_dom"/>
</dbReference>
<dbReference type="GO" id="GO:0003755">
    <property type="term" value="F:peptidyl-prolyl cis-trans isomerase activity"/>
    <property type="evidence" value="ECO:0007669"/>
    <property type="project" value="UniProtKB-KW"/>
</dbReference>
<dbReference type="InterPro" id="IPR029000">
    <property type="entry name" value="Cyclophilin-like_dom_sf"/>
</dbReference>
<gene>
    <name evidence="10" type="ORF">F6464_10420</name>
</gene>
<dbReference type="InterPro" id="IPR044666">
    <property type="entry name" value="Cyclophilin_A-like"/>
</dbReference>
<reference evidence="10 11" key="1">
    <citation type="submission" date="2019-09" db="EMBL/GenBank/DDBJ databases">
        <title>Flavobacterium sp. nov., isolated from glacier ice.</title>
        <authorList>
            <person name="Liu Q."/>
        </authorList>
    </citation>
    <scope>NUCLEOTIDE SEQUENCE [LARGE SCALE GENOMIC DNA]</scope>
    <source>
        <strain evidence="10 11">NBRC 112527</strain>
    </source>
</reference>
<evidence type="ECO:0000313" key="10">
    <source>
        <dbReference type="EMBL" id="KAB1155522.1"/>
    </source>
</evidence>
<comment type="similarity">
    <text evidence="2">Belongs to the cyclophilin-type PPIase family.</text>
</comment>
<organism evidence="10 11">
    <name type="scientific">Flavobacterium luteum</name>
    <dbReference type="NCBI Taxonomy" id="2026654"/>
    <lineage>
        <taxon>Bacteria</taxon>
        <taxon>Pseudomonadati</taxon>
        <taxon>Bacteroidota</taxon>
        <taxon>Flavobacteriia</taxon>
        <taxon>Flavobacteriales</taxon>
        <taxon>Flavobacteriaceae</taxon>
        <taxon>Flavobacterium</taxon>
    </lineage>
</organism>
<protein>
    <recommendedName>
        <fullName evidence="3 6">peptidylprolyl isomerase</fullName>
        <ecNumber evidence="3 6">5.2.1.8</ecNumber>
    </recommendedName>
</protein>
<proteinExistence type="inferred from homology"/>
<evidence type="ECO:0000256" key="6">
    <source>
        <dbReference type="PROSITE-ProRule" id="PRU00277"/>
    </source>
</evidence>
<evidence type="ECO:0000259" key="8">
    <source>
        <dbReference type="PROSITE" id="PS50059"/>
    </source>
</evidence>
<dbReference type="Proteomes" id="UP000490922">
    <property type="component" value="Unassembled WGS sequence"/>
</dbReference>
<feature type="domain" description="PPIase FKBP-type" evidence="8">
    <location>
        <begin position="304"/>
        <end position="410"/>
    </location>
</feature>
<evidence type="ECO:0000256" key="4">
    <source>
        <dbReference type="ARBA" id="ARBA00023110"/>
    </source>
</evidence>
<evidence type="ECO:0000256" key="3">
    <source>
        <dbReference type="ARBA" id="ARBA00013194"/>
    </source>
</evidence>
<accession>A0A7J5AD74</accession>
<dbReference type="Gene3D" id="3.10.50.40">
    <property type="match status" value="1"/>
</dbReference>
<keyword evidence="4 6" id="KW-0697">Rotamase</keyword>
<sequence>MKFKVIVLLFLGMMSGFAQNTKKPTGPKKVITTASKKSVSKTPLKKITSSASSEGVFAEFETSKGKIVVQLEYKKTPITVANFITLAEGKNTFVTDEKLKGKPYYDGLKFHRVIKDFMIQGGDPAGNGSGGSGYSFKDEFVPDMNFDKAGILAMANSGPATNSSQFFITHKDTPWLNQKHTIFGYLTSGQDVVNAIEQNDEIKKLTIVRKGEEAKKFDAVKIFSDYFANKGEDDKKQAAIQAEARAKQVAIEAEAKKVYDEKYAPIKAEKVKYLAGAKATASKSATGLETKILQKGSGKKPTEGSTIYIHYAGYLEDGSLFDSSYEEVNKLYGKFDANRASQNGYQPFPFEAGKKDGLIPGFLEGISNLSFGDKALLFIPSNLGYGERGAGNVIPPNSNIIFEVELFETIPTAETKK</sequence>
<feature type="chain" id="PRO_5029524715" description="peptidylprolyl isomerase" evidence="7">
    <location>
        <begin position="19"/>
        <end position="417"/>
    </location>
</feature>
<comment type="caution">
    <text evidence="10">The sequence shown here is derived from an EMBL/GenBank/DDBJ whole genome shotgun (WGS) entry which is preliminary data.</text>
</comment>
<evidence type="ECO:0000256" key="5">
    <source>
        <dbReference type="ARBA" id="ARBA00023235"/>
    </source>
</evidence>
<dbReference type="Gene3D" id="2.40.100.10">
    <property type="entry name" value="Cyclophilin-like"/>
    <property type="match status" value="1"/>
</dbReference>
<dbReference type="SUPFAM" id="SSF50891">
    <property type="entry name" value="Cyclophilin-like"/>
    <property type="match status" value="1"/>
</dbReference>
<dbReference type="InterPro" id="IPR046357">
    <property type="entry name" value="PPIase_dom_sf"/>
</dbReference>
<dbReference type="PANTHER" id="PTHR45625:SF4">
    <property type="entry name" value="PEPTIDYLPROLYL ISOMERASE DOMAIN AND WD REPEAT-CONTAINING PROTEIN 1"/>
    <property type="match status" value="1"/>
</dbReference>
<dbReference type="InterPro" id="IPR020892">
    <property type="entry name" value="Cyclophilin-type_PPIase_CS"/>
</dbReference>
<dbReference type="CDD" id="cd00317">
    <property type="entry name" value="cyclophilin"/>
    <property type="match status" value="1"/>
</dbReference>
<dbReference type="RefSeq" id="WP_151107749.1">
    <property type="nucleotide sequence ID" value="NZ_WAEM01000005.1"/>
</dbReference>
<evidence type="ECO:0000256" key="2">
    <source>
        <dbReference type="ARBA" id="ARBA00007365"/>
    </source>
</evidence>
<keyword evidence="11" id="KW-1185">Reference proteome</keyword>
<dbReference type="AlphaFoldDB" id="A0A7J5AD74"/>
<keyword evidence="5 6" id="KW-0413">Isomerase</keyword>
<evidence type="ECO:0000313" key="11">
    <source>
        <dbReference type="Proteomes" id="UP000490922"/>
    </source>
</evidence>
<dbReference type="EMBL" id="WAEM01000005">
    <property type="protein sequence ID" value="KAB1155522.1"/>
    <property type="molecule type" value="Genomic_DNA"/>
</dbReference>
<evidence type="ECO:0000256" key="1">
    <source>
        <dbReference type="ARBA" id="ARBA00000971"/>
    </source>
</evidence>
<dbReference type="Pfam" id="PF00160">
    <property type="entry name" value="Pro_isomerase"/>
    <property type="match status" value="1"/>
</dbReference>